<comment type="similarity">
    <text evidence="2">Belongs to the plant ACBP60 protein family.</text>
</comment>
<dbReference type="Proteomes" id="UP001189624">
    <property type="component" value="Chromosome 1"/>
</dbReference>
<keyword evidence="7" id="KW-0539">Nucleus</keyword>
<feature type="domain" description="Calmodulin binding protein C-terminal" evidence="11">
    <location>
        <begin position="209"/>
        <end position="267"/>
    </location>
</feature>
<dbReference type="GO" id="GO:0043565">
    <property type="term" value="F:sequence-specific DNA binding"/>
    <property type="evidence" value="ECO:0007669"/>
    <property type="project" value="TreeGrafter"/>
</dbReference>
<organism evidence="12 13">
    <name type="scientific">Sphenostylis stenocarpa</name>
    <dbReference type="NCBI Taxonomy" id="92480"/>
    <lineage>
        <taxon>Eukaryota</taxon>
        <taxon>Viridiplantae</taxon>
        <taxon>Streptophyta</taxon>
        <taxon>Embryophyta</taxon>
        <taxon>Tracheophyta</taxon>
        <taxon>Spermatophyta</taxon>
        <taxon>Magnoliopsida</taxon>
        <taxon>eudicotyledons</taxon>
        <taxon>Gunneridae</taxon>
        <taxon>Pentapetalae</taxon>
        <taxon>rosids</taxon>
        <taxon>fabids</taxon>
        <taxon>Fabales</taxon>
        <taxon>Fabaceae</taxon>
        <taxon>Papilionoideae</taxon>
        <taxon>50 kb inversion clade</taxon>
        <taxon>NPAAA clade</taxon>
        <taxon>indigoferoid/millettioid clade</taxon>
        <taxon>Phaseoleae</taxon>
        <taxon>Sphenostylis</taxon>
    </lineage>
</organism>
<evidence type="ECO:0000256" key="7">
    <source>
        <dbReference type="ARBA" id="ARBA00023242"/>
    </source>
</evidence>
<keyword evidence="13" id="KW-1185">Reference proteome</keyword>
<dbReference type="InterPro" id="IPR046829">
    <property type="entry name" value="Calmod_bind_C"/>
</dbReference>
<comment type="subcellular location">
    <subcellularLocation>
        <location evidence="1">Nucleus</location>
    </subcellularLocation>
</comment>
<keyword evidence="3" id="KW-0805">Transcription regulation</keyword>
<accession>A0AA86VVX9</accession>
<evidence type="ECO:0000256" key="1">
    <source>
        <dbReference type="ARBA" id="ARBA00004123"/>
    </source>
</evidence>
<feature type="region of interest" description="Disordered" evidence="8">
    <location>
        <begin position="467"/>
        <end position="502"/>
    </location>
</feature>
<evidence type="ECO:0000256" key="2">
    <source>
        <dbReference type="ARBA" id="ARBA00007214"/>
    </source>
</evidence>
<evidence type="ECO:0000256" key="5">
    <source>
        <dbReference type="ARBA" id="ARBA00023159"/>
    </source>
</evidence>
<dbReference type="GO" id="GO:0005634">
    <property type="term" value="C:nucleus"/>
    <property type="evidence" value="ECO:0007669"/>
    <property type="project" value="UniProtKB-SubCell"/>
</dbReference>
<evidence type="ECO:0000259" key="10">
    <source>
        <dbReference type="Pfam" id="PF20451"/>
    </source>
</evidence>
<dbReference type="Pfam" id="PF20451">
    <property type="entry name" value="Calmod_bind_M"/>
    <property type="match status" value="2"/>
</dbReference>
<sequence length="889" mass="100996">MANLTAEDGGPLQIELWDPASQQRFDTEEVSTMKAHIYVLDGDFGNEEWTAEEFKAGILKPREGKGPLLRGETIIRLVKGVGFINKKMMAITDNSRRTRSGKFRLGVKVEESNSLGAGIREAISEPFRVKDSPTKKPDRPSLNDKVWRLKHIGKGGPLHRQLSDNGIKTVKDLLRLNATGSLRENFGKINNWDKIIAHGEDCEVDDYERYSYEYHGMQLVFNCIYEVVEVIFHGQQHPRSLQSLDSQEKCLVERVKRDAYSNLQYLKPIETQTHGSHQVLPERLLPAQQGPLQTWPSTSTLNINEAANNGLVVNPDPLRTILGKMPLNMSFGGMVVPEEACTNIDGNEWDEIQSYFTPNPNPNPNPNSNHNQWEQPIYSSYAYGDNGAPCSIIFNNSTLLNNSGYKPSKRKTKTVWQKIRNALKWPRASAQKFTMFKPNYPQFYPFRGDQQIRIAYSAHKKHMQLNEFCTQSQQDGDERGDRKRRLERRQDSQLSNPSGTFGSLRYLTGNDLIPSLADSFRKSLREELERQLVPRPISNQPEMSGACRFLKLVFRNELPDTIHTFSKIKARDDTPLEVVLFDIESRSIVCDEDDPLSSIKIEICVLNGEFGSDGSENWSNHEFNSKILRQRDNKGRLLKGDTVITLENGVAFIHNLSFTDNSCWIRTRQFRLGVTVVKSNLNGAINIREGISKPFIVKDSRVNKKKDPSLNDKIWHLKHISKYGKIYKQLSKNGIDTVEDLLKEHETNPSSLQEKFGKIAKRKQEEIMKQAKKAKHDETGVAEAIFDGKNYQAENNTLNSNQRNLVQTEAIKHGAPDEDLQPCVFPIVHQEENLWLMDPLKCLAFVDGNIGSDMSPLSFPRDDEAEPSNHASLPYPAFCISNKGKSKMV</sequence>
<dbReference type="PANTHER" id="PTHR31713:SF92">
    <property type="entry name" value="CALMODULIN-BINDING PROTEIN"/>
    <property type="match status" value="1"/>
</dbReference>
<reference evidence="12" key="1">
    <citation type="submission" date="2023-10" db="EMBL/GenBank/DDBJ databases">
        <authorList>
            <person name="Domelevo Entfellner J.-B."/>
        </authorList>
    </citation>
    <scope>NUCLEOTIDE SEQUENCE</scope>
</reference>
<keyword evidence="4" id="KW-0238">DNA-binding</keyword>
<evidence type="ECO:0000259" key="9">
    <source>
        <dbReference type="Pfam" id="PF07887"/>
    </source>
</evidence>
<dbReference type="Pfam" id="PF07887">
    <property type="entry name" value="Calmodulin_bind"/>
    <property type="match status" value="2"/>
</dbReference>
<evidence type="ECO:0000259" key="11">
    <source>
        <dbReference type="Pfam" id="PF20452"/>
    </source>
</evidence>
<evidence type="ECO:0000313" key="13">
    <source>
        <dbReference type="Proteomes" id="UP001189624"/>
    </source>
</evidence>
<proteinExistence type="inferred from homology"/>
<name>A0AA86VVX9_9FABA</name>
<feature type="domain" description="Calmodulin binding protein-like N-terminal" evidence="9">
    <location>
        <begin position="3"/>
        <end position="131"/>
    </location>
</feature>
<keyword evidence="5" id="KW-0010">Activator</keyword>
<feature type="domain" description="Calmodulin binding protein central" evidence="10">
    <location>
        <begin position="142"/>
        <end position="202"/>
    </location>
</feature>
<evidence type="ECO:0000256" key="4">
    <source>
        <dbReference type="ARBA" id="ARBA00023125"/>
    </source>
</evidence>
<dbReference type="PANTHER" id="PTHR31713">
    <property type="entry name" value="OS02G0177800 PROTEIN"/>
    <property type="match status" value="1"/>
</dbReference>
<dbReference type="InterPro" id="IPR046831">
    <property type="entry name" value="Calmodulin_bind_N"/>
</dbReference>
<dbReference type="GO" id="GO:0005516">
    <property type="term" value="F:calmodulin binding"/>
    <property type="evidence" value="ECO:0007669"/>
    <property type="project" value="InterPro"/>
</dbReference>
<protein>
    <submittedName>
        <fullName evidence="12">Uncharacterized protein</fullName>
    </submittedName>
</protein>
<feature type="domain" description="Calmodulin binding protein-like N-terminal" evidence="9">
    <location>
        <begin position="550"/>
        <end position="699"/>
    </location>
</feature>
<dbReference type="Gramene" id="rna-AYBTSS11_LOCUS2369">
    <property type="protein sequence ID" value="CAJ1868966.1"/>
    <property type="gene ID" value="gene-AYBTSS11_LOCUS2369"/>
</dbReference>
<evidence type="ECO:0000256" key="6">
    <source>
        <dbReference type="ARBA" id="ARBA00023163"/>
    </source>
</evidence>
<dbReference type="EMBL" id="OY731398">
    <property type="protein sequence ID" value="CAJ1868966.1"/>
    <property type="molecule type" value="Genomic_DNA"/>
</dbReference>
<evidence type="ECO:0000256" key="8">
    <source>
        <dbReference type="SAM" id="MobiDB-lite"/>
    </source>
</evidence>
<dbReference type="Pfam" id="PF20452">
    <property type="entry name" value="Calmod_bind_C"/>
    <property type="match status" value="1"/>
</dbReference>
<dbReference type="InterPro" id="IPR046830">
    <property type="entry name" value="Calmod_bind_M"/>
</dbReference>
<dbReference type="InterPro" id="IPR012416">
    <property type="entry name" value="CBP60"/>
</dbReference>
<evidence type="ECO:0000256" key="3">
    <source>
        <dbReference type="ARBA" id="ARBA00023015"/>
    </source>
</evidence>
<evidence type="ECO:0000313" key="12">
    <source>
        <dbReference type="EMBL" id="CAJ1868966.1"/>
    </source>
</evidence>
<feature type="domain" description="Calmodulin binding protein central" evidence="10">
    <location>
        <begin position="710"/>
        <end position="773"/>
    </location>
</feature>
<gene>
    <name evidence="12" type="ORF">AYBTSS11_LOCUS2369</name>
</gene>
<dbReference type="GO" id="GO:0003700">
    <property type="term" value="F:DNA-binding transcription factor activity"/>
    <property type="evidence" value="ECO:0007669"/>
    <property type="project" value="TreeGrafter"/>
</dbReference>
<dbReference type="AlphaFoldDB" id="A0AA86VVX9"/>
<keyword evidence="6" id="KW-0804">Transcription</keyword>
<dbReference type="GO" id="GO:0080142">
    <property type="term" value="P:regulation of salicylic acid biosynthetic process"/>
    <property type="evidence" value="ECO:0007669"/>
    <property type="project" value="TreeGrafter"/>
</dbReference>